<feature type="region of interest" description="Disordered" evidence="1">
    <location>
        <begin position="29"/>
        <end position="75"/>
    </location>
</feature>
<name>A0ABW0M581_9BURK</name>
<evidence type="ECO:0000256" key="1">
    <source>
        <dbReference type="SAM" id="MobiDB-lite"/>
    </source>
</evidence>
<accession>A0ABW0M581</accession>
<organism evidence="2 3">
    <name type="scientific">Paraherbaspirillum soli</name>
    <dbReference type="NCBI Taxonomy" id="631222"/>
    <lineage>
        <taxon>Bacteria</taxon>
        <taxon>Pseudomonadati</taxon>
        <taxon>Pseudomonadota</taxon>
        <taxon>Betaproteobacteria</taxon>
        <taxon>Burkholderiales</taxon>
        <taxon>Oxalobacteraceae</taxon>
        <taxon>Paraherbaspirillum</taxon>
    </lineage>
</organism>
<dbReference type="EMBL" id="JBHSMT010000008">
    <property type="protein sequence ID" value="MFC5472959.1"/>
    <property type="molecule type" value="Genomic_DNA"/>
</dbReference>
<gene>
    <name evidence="2" type="ORF">ACFPM8_03215</name>
</gene>
<dbReference type="RefSeq" id="WP_378994925.1">
    <property type="nucleotide sequence ID" value="NZ_JBHSMT010000008.1"/>
</dbReference>
<feature type="compositionally biased region" description="Polar residues" evidence="1">
    <location>
        <begin position="51"/>
        <end position="69"/>
    </location>
</feature>
<keyword evidence="3" id="KW-1185">Reference proteome</keyword>
<proteinExistence type="predicted"/>
<sequence length="75" mass="7351">MNKSNIVWGIVALMLGVGAVASVVSYGDSDQAGGSGASIGDGKPLNGTGSGARSRSPQSPQKATDSVSINPFGKS</sequence>
<evidence type="ECO:0000313" key="2">
    <source>
        <dbReference type="EMBL" id="MFC5472959.1"/>
    </source>
</evidence>
<evidence type="ECO:0008006" key="4">
    <source>
        <dbReference type="Google" id="ProtNLM"/>
    </source>
</evidence>
<reference evidence="3" key="1">
    <citation type="journal article" date="2019" name="Int. J. Syst. Evol. Microbiol.">
        <title>The Global Catalogue of Microorganisms (GCM) 10K type strain sequencing project: providing services to taxonomists for standard genome sequencing and annotation.</title>
        <authorList>
            <consortium name="The Broad Institute Genomics Platform"/>
            <consortium name="The Broad Institute Genome Sequencing Center for Infectious Disease"/>
            <person name="Wu L."/>
            <person name="Ma J."/>
        </authorList>
    </citation>
    <scope>NUCLEOTIDE SEQUENCE [LARGE SCALE GENOMIC DNA]</scope>
    <source>
        <strain evidence="3">JCM 17066</strain>
    </source>
</reference>
<evidence type="ECO:0000313" key="3">
    <source>
        <dbReference type="Proteomes" id="UP001596045"/>
    </source>
</evidence>
<protein>
    <recommendedName>
        <fullName evidence="4">Phr family secreted Rap phosphatase inhibitor</fullName>
    </recommendedName>
</protein>
<dbReference type="Proteomes" id="UP001596045">
    <property type="component" value="Unassembled WGS sequence"/>
</dbReference>
<comment type="caution">
    <text evidence="2">The sequence shown here is derived from an EMBL/GenBank/DDBJ whole genome shotgun (WGS) entry which is preliminary data.</text>
</comment>